<dbReference type="RefSeq" id="WP_008765942.1">
    <property type="nucleotide sequence ID" value="NZ_CZAI01000002.1"/>
</dbReference>
<protein>
    <submittedName>
        <fullName evidence="1">Uncharacterized protein</fullName>
    </submittedName>
</protein>
<name>A0A174IPT8_9BACE</name>
<sequence>MIFIYRIIADNSIVIMPGISSVDAHSKLTTALNMVDSDFYLVGMLFQGIIIKGDFQTQYL</sequence>
<organism evidence="1 2">
    <name type="scientific">Bacteroides caccae</name>
    <dbReference type="NCBI Taxonomy" id="47678"/>
    <lineage>
        <taxon>Bacteria</taxon>
        <taxon>Pseudomonadati</taxon>
        <taxon>Bacteroidota</taxon>
        <taxon>Bacteroidia</taxon>
        <taxon>Bacteroidales</taxon>
        <taxon>Bacteroidaceae</taxon>
        <taxon>Bacteroides</taxon>
    </lineage>
</organism>
<evidence type="ECO:0000313" key="1">
    <source>
        <dbReference type="EMBL" id="CUO88176.1"/>
    </source>
</evidence>
<accession>A0A174IPT8</accession>
<proteinExistence type="predicted"/>
<dbReference type="STRING" id="47678.ERS852494_00980"/>
<dbReference type="AlphaFoldDB" id="A0A174IPT8"/>
<dbReference type="EMBL" id="CZAI01000002">
    <property type="protein sequence ID" value="CUO88176.1"/>
    <property type="molecule type" value="Genomic_DNA"/>
</dbReference>
<reference evidence="1 2" key="1">
    <citation type="submission" date="2015-09" db="EMBL/GenBank/DDBJ databases">
        <authorList>
            <consortium name="Pathogen Informatics"/>
        </authorList>
    </citation>
    <scope>NUCLEOTIDE SEQUENCE [LARGE SCALE GENOMIC DNA]</scope>
    <source>
        <strain evidence="1 2">2789STDY5834880</strain>
    </source>
</reference>
<dbReference type="Proteomes" id="UP000095657">
    <property type="component" value="Unassembled WGS sequence"/>
</dbReference>
<evidence type="ECO:0000313" key="2">
    <source>
        <dbReference type="Proteomes" id="UP000095657"/>
    </source>
</evidence>
<gene>
    <name evidence="1" type="ORF">ERS852494_00980</name>
</gene>